<dbReference type="InParanoid" id="A0A2K2DAW4"/>
<evidence type="ECO:0008006" key="5">
    <source>
        <dbReference type="Google" id="ProtNLM"/>
    </source>
</evidence>
<keyword evidence="1" id="KW-0732">Signal</keyword>
<dbReference type="EnsemblPlants" id="PNT71427">
    <property type="protein sequence ID" value="PNT71427"/>
    <property type="gene ID" value="BRADI_2g27365v3"/>
</dbReference>
<evidence type="ECO:0000313" key="4">
    <source>
        <dbReference type="Proteomes" id="UP000008810"/>
    </source>
</evidence>
<dbReference type="EMBL" id="CM000881">
    <property type="protein sequence ID" value="PNT71427.1"/>
    <property type="molecule type" value="Genomic_DNA"/>
</dbReference>
<dbReference type="Proteomes" id="UP000008810">
    <property type="component" value="Chromosome 2"/>
</dbReference>
<feature type="chain" id="PRO_5036043361" description="Secreted protein" evidence="1">
    <location>
        <begin position="30"/>
        <end position="70"/>
    </location>
</feature>
<reference evidence="2 3" key="1">
    <citation type="journal article" date="2010" name="Nature">
        <title>Genome sequencing and analysis of the model grass Brachypodium distachyon.</title>
        <authorList>
            <consortium name="International Brachypodium Initiative"/>
        </authorList>
    </citation>
    <scope>NUCLEOTIDE SEQUENCE [LARGE SCALE GENOMIC DNA]</scope>
    <source>
        <strain evidence="2 3">Bd21</strain>
    </source>
</reference>
<reference evidence="3" key="3">
    <citation type="submission" date="2018-08" db="UniProtKB">
        <authorList>
            <consortium name="EnsemblPlants"/>
        </authorList>
    </citation>
    <scope>IDENTIFICATION</scope>
    <source>
        <strain evidence="3">cv. Bd21</strain>
    </source>
</reference>
<organism evidence="2">
    <name type="scientific">Brachypodium distachyon</name>
    <name type="common">Purple false brome</name>
    <name type="synonym">Trachynia distachya</name>
    <dbReference type="NCBI Taxonomy" id="15368"/>
    <lineage>
        <taxon>Eukaryota</taxon>
        <taxon>Viridiplantae</taxon>
        <taxon>Streptophyta</taxon>
        <taxon>Embryophyta</taxon>
        <taxon>Tracheophyta</taxon>
        <taxon>Spermatophyta</taxon>
        <taxon>Magnoliopsida</taxon>
        <taxon>Liliopsida</taxon>
        <taxon>Poales</taxon>
        <taxon>Poaceae</taxon>
        <taxon>BOP clade</taxon>
        <taxon>Pooideae</taxon>
        <taxon>Stipodae</taxon>
        <taxon>Brachypodieae</taxon>
        <taxon>Brachypodium</taxon>
    </lineage>
</organism>
<gene>
    <name evidence="2" type="ORF">BRADI_2g27365v3</name>
</gene>
<evidence type="ECO:0000313" key="3">
    <source>
        <dbReference type="EnsemblPlants" id="PNT71427"/>
    </source>
</evidence>
<dbReference type="Gramene" id="PNT71427">
    <property type="protein sequence ID" value="PNT71427"/>
    <property type="gene ID" value="BRADI_2g27365v3"/>
</dbReference>
<sequence>MRERFPGGVVLLRSIFFLFLLVLESGNQATTAPTPTPLAAFLLPFLFPFFTRGSRERFLHCIAASRRNGN</sequence>
<feature type="signal peptide" evidence="1">
    <location>
        <begin position="1"/>
        <end position="29"/>
    </location>
</feature>
<evidence type="ECO:0000256" key="1">
    <source>
        <dbReference type="SAM" id="SignalP"/>
    </source>
</evidence>
<dbReference type="AlphaFoldDB" id="A0A2K2DAW4"/>
<reference evidence="2" key="2">
    <citation type="submission" date="2017-06" db="EMBL/GenBank/DDBJ databases">
        <title>WGS assembly of Brachypodium distachyon.</title>
        <authorList>
            <consortium name="The International Brachypodium Initiative"/>
            <person name="Lucas S."/>
            <person name="Harmon-Smith M."/>
            <person name="Lail K."/>
            <person name="Tice H."/>
            <person name="Grimwood J."/>
            <person name="Bruce D."/>
            <person name="Barry K."/>
            <person name="Shu S."/>
            <person name="Lindquist E."/>
            <person name="Wang M."/>
            <person name="Pitluck S."/>
            <person name="Vogel J.P."/>
            <person name="Garvin D.F."/>
            <person name="Mockler T.C."/>
            <person name="Schmutz J."/>
            <person name="Rokhsar D."/>
            <person name="Bevan M.W."/>
        </authorList>
    </citation>
    <scope>NUCLEOTIDE SEQUENCE</scope>
    <source>
        <strain evidence="2">Bd21</strain>
    </source>
</reference>
<protein>
    <recommendedName>
        <fullName evidence="5">Secreted protein</fullName>
    </recommendedName>
</protein>
<accession>A0A2K2DAW4</accession>
<evidence type="ECO:0000313" key="2">
    <source>
        <dbReference type="EMBL" id="PNT71427.1"/>
    </source>
</evidence>
<name>A0A2K2DAW4_BRADI</name>
<proteinExistence type="predicted"/>
<keyword evidence="4" id="KW-1185">Reference proteome</keyword>